<gene>
    <name evidence="3" type="ORF">P24_17352</name>
</gene>
<feature type="domain" description="TNase-like" evidence="2">
    <location>
        <begin position="61"/>
        <end position="167"/>
    </location>
</feature>
<evidence type="ECO:0000313" key="3">
    <source>
        <dbReference type="EMBL" id="EKE68618.1"/>
    </source>
</evidence>
<dbReference type="AlphaFoldDB" id="K2J0P0"/>
<accession>K2J0P0</accession>
<proteinExistence type="predicted"/>
<dbReference type="InterPro" id="IPR035437">
    <property type="entry name" value="SNase_OB-fold_sf"/>
</dbReference>
<keyword evidence="1" id="KW-0732">Signal</keyword>
<dbReference type="SMART" id="SM00318">
    <property type="entry name" value="SNc"/>
    <property type="match status" value="1"/>
</dbReference>
<sequence length="167" mass="18127">MQQNKSTNARIMHTMRLILTCLPLLYAPVAGATDLALTSPVTRAPAAIAGPVEAAFLSNYDGDTITVRAWIWPRQSIETGVRLAGIDAPELRGRCEAEKQAARDARDRLHALLAQAKRIELHDIELDKYGGRVLARVVADGQDMAAALVGEGHARPYAGDTRKGWCD</sequence>
<dbReference type="Gene3D" id="2.40.50.90">
    <property type="match status" value="1"/>
</dbReference>
<dbReference type="PROSITE" id="PS50830">
    <property type="entry name" value="TNASE_3"/>
    <property type="match status" value="1"/>
</dbReference>
<feature type="chain" id="PRO_5003858705" evidence="1">
    <location>
        <begin position="33"/>
        <end position="167"/>
    </location>
</feature>
<evidence type="ECO:0000259" key="2">
    <source>
        <dbReference type="PROSITE" id="PS50830"/>
    </source>
</evidence>
<dbReference type="eggNOG" id="COG1525">
    <property type="taxonomic scope" value="Bacteria"/>
</dbReference>
<dbReference type="SUPFAM" id="SSF50199">
    <property type="entry name" value="Staphylococcal nuclease"/>
    <property type="match status" value="1"/>
</dbReference>
<protein>
    <submittedName>
        <fullName evidence="3">Nuclease-like protein</fullName>
    </submittedName>
</protein>
<name>K2J0P0_9PROT</name>
<dbReference type="STRING" id="1207063.P24_17352"/>
<reference evidence="3 4" key="1">
    <citation type="journal article" date="2012" name="J. Bacteriol.">
        <title>Genome Sequence of Oceanibaculum indicum Type Strain P24.</title>
        <authorList>
            <person name="Lai Q."/>
            <person name="Shao Z."/>
        </authorList>
    </citation>
    <scope>NUCLEOTIDE SEQUENCE [LARGE SCALE GENOMIC DNA]</scope>
    <source>
        <strain evidence="3 4">P24</strain>
    </source>
</reference>
<dbReference type="Proteomes" id="UP000006746">
    <property type="component" value="Unassembled WGS sequence"/>
</dbReference>
<organism evidence="3 4">
    <name type="scientific">Oceanibaculum indicum P24</name>
    <dbReference type="NCBI Taxonomy" id="1207063"/>
    <lineage>
        <taxon>Bacteria</taxon>
        <taxon>Pseudomonadati</taxon>
        <taxon>Pseudomonadota</taxon>
        <taxon>Alphaproteobacteria</taxon>
        <taxon>Rhodospirillales</taxon>
        <taxon>Oceanibaculaceae</taxon>
        <taxon>Oceanibaculum</taxon>
    </lineage>
</organism>
<comment type="caution">
    <text evidence="3">The sequence shown here is derived from an EMBL/GenBank/DDBJ whole genome shotgun (WGS) entry which is preliminary data.</text>
</comment>
<dbReference type="InterPro" id="IPR016071">
    <property type="entry name" value="Staphylococal_nuclease_OB-fold"/>
</dbReference>
<dbReference type="Pfam" id="PF00565">
    <property type="entry name" value="SNase"/>
    <property type="match status" value="1"/>
</dbReference>
<feature type="signal peptide" evidence="1">
    <location>
        <begin position="1"/>
        <end position="32"/>
    </location>
</feature>
<evidence type="ECO:0000313" key="4">
    <source>
        <dbReference type="Proteomes" id="UP000006746"/>
    </source>
</evidence>
<evidence type="ECO:0000256" key="1">
    <source>
        <dbReference type="SAM" id="SignalP"/>
    </source>
</evidence>
<dbReference type="EMBL" id="AMRL01000035">
    <property type="protein sequence ID" value="EKE68618.1"/>
    <property type="molecule type" value="Genomic_DNA"/>
</dbReference>
<keyword evidence="4" id="KW-1185">Reference proteome</keyword>